<feature type="compositionally biased region" description="Basic and acidic residues" evidence="10">
    <location>
        <begin position="1932"/>
        <end position="1942"/>
    </location>
</feature>
<dbReference type="InterPro" id="IPR008615">
    <property type="entry name" value="FNIP"/>
</dbReference>
<gene>
    <name evidence="13" type="ORF">SCF082_LOCUS31760</name>
</gene>
<dbReference type="PANTHER" id="PTHR32134:SF169">
    <property type="entry name" value="FNIP REPEAT-CONTAINING PROTEIN-RELATED"/>
    <property type="match status" value="1"/>
</dbReference>
<dbReference type="Pfam" id="PF05725">
    <property type="entry name" value="FNIP"/>
    <property type="match status" value="9"/>
</dbReference>
<dbReference type="EMBL" id="CAXAMM010027113">
    <property type="protein sequence ID" value="CAK9060223.1"/>
    <property type="molecule type" value="Genomic_DNA"/>
</dbReference>
<keyword evidence="2" id="KW-0813">Transport</keyword>
<comment type="caution">
    <text evidence="13">The sequence shown here is derived from an EMBL/GenBank/DDBJ whole genome shotgun (WGS) entry which is preliminary data.</text>
</comment>
<sequence length="2591" mass="285998">MQHLVVTVTGIREERIVTVFDPLRREAPKRLPVCSNIALGKHRCAQHRVRWCWRWATRSERTWFPCFKPSSPRSKPSGSLPAPDDSKPATGAPAPARCWESFVGTSMVFKAWMSGVAGGVASGLTADVFSRLEGSLNLGWEENLCEELFLKGDGQAVLRGISMPLQRLVELALPAAAPPEVGNYGSRFHFEYFFAKRAEVQSHQRGVRDRLTYPPIFSPGGICSFEESGFTTQRWGPNASRVLEMLSGQVPLSRFVVNFGAADGECGSEEDWNADPANCLTTAGYSALVVEGDQKFFPQLRRRFGHREDVHLVLHFLPLSNITELLEHYLSTMPSSSRSPDLLKVDVDHADCLFMQEALRVLRPKVIHVEYMPQAPPPLEYVQHYQPSLLQVDIHGRGETLLLRERLWKPSAQFIWSEEQLQKKAPMDPVAASVAGKGAQDRWTEGREMTGCSLSAFLLRAEGYALFAAGDEEAVLVREDLQALLGPTPDPLDAWLRGSFCNPWRLTNAPDYAAWGFDFRLLVSQSVNEQREALELLLKVKINPKNHLSWTTDHGELQRPESILLEVYGERDGLAQQMVETEHFERYQMVDQSVDQSMVGAFAHQELVFGIATGYPPTRRAGRSLDRRDQAAKPEDSFGLLLDPTLRKEFASELERSGLKEITPQSSQQLVEIFGQVLSKQLEAVKTQAAQLAAKLPTKGPLSFEQVLKALNQEPSEALRTDWVLWHYMGCSHFPKELPSLPVKVVNERIALLACAASGLVDYAVKVHILEHLDAYQTWEASMAANQAQEAKPGLLAPFDAATCKEVALRRALGQALPAEIADQGAKAKAWKPALQSLADDAKSRAVLPSYSAPVAPKEEKGEGKEGKKRKADAPKGDAGAAGAAAVDAGAFAQVYGSTQTQEYRWHLLAYSMQPSTTLGAAAGTNKSSSSKAPASKSKTPGPQGFGGIWSPTGDVVPPGHTTYSWTRTESGNKGFSTIWAASASQCPPGHTTYSWEKGGGVTSQSSPSKAKAQKAAPDKTTPAAKAPAAAAGTDDKEAALAKIDLRCGRIVECSRVVDADSLYLLKINIGEEQPRQVVSSLVKHYKEEELKNRQVVVYCNIKPGKMRGLESQAMVLAAVKNKGAEDEVCELLDPPSGAAEGSRPMVGNLEVGSARDTVNVKNISKVWGQVQPSLLTNEKCEASFDGATMMMKEERPPLRKKEALLSVLCQDVTGAQRLLRQVERLMPVAEARCADVPAEDAERAQPSKTKEEVVAEGNMSRCKLSIHGMDGSSFQVAVEDATTVNDLSRIIVAQSSMSCAGRALVLTSGGHVLDHSKPLLQQVTGEEVTFVARKVSAGEAAVSLQRALEGDASPIDGIVSLVFDDEFDQSLEGVTFPSSLQTLTFAYSFNESLKGVALPSSLLSLTFGSRFNQSLEGVTLPSSLQTLTFGDRFNKSGKLPSGLQTLTFGVKFNQCLEGVTFPSSLQTLSFSDSFNQSLKDVTLPSGLRTLTFGQDFNQSLEGVTFPNSLETLTFGHCFDQCLDGVTFSTSLHTLTFGDSFDQSLEGVTFPNSLETLTFGHCFDQSLEGVTWPVNLQTLTFGHCFDQSLDGVTLASSLQTLTFGYCFNKSLRGVMLPSSLQTLTFGYMFNRKLNAAALPDSLQTLTFGFLFNQSLEGVTLPSSLQTLSFGAYFNQSLEGVIWPSSLQTLTFGQNFDETLQGVILPSSLQTLSFGAYFNQSLEGVIWPSSLQTLTFAEKFNQSLEGVDLPSSLRSLTFGSGFDQSLEGVLLKVLEKEGQRSAPMETGDVRDEKAEKRNRITRNAFEDWRAQWHQKLQARLNEDMQMFSQILDSLAAGQTGHPNDAGAAVATARRQRSPVLLERSKEAEVVQITVDKDSCVSPAAKSKSPTRPVLFSTFTSLTGDSEARELATPAQGSASPSRGDSGGEGNNDEESKPNSEKATPRLKLSRIQSHLEEDPGTMSAPARFVYLSPERKRHVLQRSEYLESSMTSLGSSYMQIHDFHPLPTWAREAKNERDPSATIRISGEAKLPSSFLDVKTDPGCKVRGDFADDVTGGAMVIQEQAAKGHLMIFPSSPRKMTWDVFGATLIVYDLFTISMQVFDPPETDFTKSMQWLILIYWTMNMLVSCMVGYIDKGIFVMVPIKVFLHYLKTWFIIDLVVVGSDWAFSLSESTDNAGSSVKLLRSLRLFRMVRLIRILRLRKTMESYLVSIRVRLVETGDTGCVSDLVDSEYISIIVSIFKMLALLMIVNHVIACFWFWIGDSAGGWIEMHHLLDEQWEYQYATSLHWAITQFTPASMHIQPQNLHERLFALGVVVFALVGFSYVVGSISGSLAQLRGMTENRARQFWELRRHLRKNKVSITLNARIQKYVEHVLESQEENVPAEDIKLLTLLSEQLRSELECEICMPHFSVHPLFARLCVVSRHTIHRLANNAIQKKQLARTDSLFLPGETATHMYIVVYGRLIYSRIDSKGNEHKELVDKGEDWISEPVLWTDSWIHLGLLISMTESDLMVLDPLHFGRIVNLNPDAAALAHTYVMNFIKWINSVPRDSLSDIWQGENVGPRVAGFMELDENQFRSAKSLAAKLMNWQK</sequence>
<feature type="region of interest" description="Disordered" evidence="10">
    <location>
        <begin position="849"/>
        <end position="880"/>
    </location>
</feature>
<dbReference type="PROSITE" id="PS50886">
    <property type="entry name" value="TRBD"/>
    <property type="match status" value="1"/>
</dbReference>
<feature type="compositionally biased region" description="Low complexity" evidence="10">
    <location>
        <begin position="927"/>
        <end position="939"/>
    </location>
</feature>
<dbReference type="InterPro" id="IPR000595">
    <property type="entry name" value="cNMP-bd_dom"/>
</dbReference>
<evidence type="ECO:0000256" key="6">
    <source>
        <dbReference type="ARBA" id="ARBA00022989"/>
    </source>
</evidence>
<evidence type="ECO:0000256" key="8">
    <source>
        <dbReference type="ARBA" id="ARBA00023136"/>
    </source>
</evidence>
<feature type="transmembrane region" description="Helical" evidence="11">
    <location>
        <begin position="2232"/>
        <end position="2260"/>
    </location>
</feature>
<dbReference type="SUPFAM" id="SSF50249">
    <property type="entry name" value="Nucleic acid-binding proteins"/>
    <property type="match status" value="1"/>
</dbReference>
<evidence type="ECO:0000313" key="13">
    <source>
        <dbReference type="EMBL" id="CAK9060223.1"/>
    </source>
</evidence>
<dbReference type="InterPro" id="IPR012340">
    <property type="entry name" value="NA-bd_OB-fold"/>
</dbReference>
<keyword evidence="7" id="KW-0406">Ion transport</keyword>
<dbReference type="InterPro" id="IPR014710">
    <property type="entry name" value="RmlC-like_jellyroll"/>
</dbReference>
<dbReference type="Gene3D" id="2.60.120.10">
    <property type="entry name" value="Jelly Rolls"/>
    <property type="match status" value="1"/>
</dbReference>
<keyword evidence="5 9" id="KW-0694">RNA-binding</keyword>
<feature type="region of interest" description="Disordered" evidence="10">
    <location>
        <begin position="921"/>
        <end position="954"/>
    </location>
</feature>
<evidence type="ECO:0000256" key="10">
    <source>
        <dbReference type="SAM" id="MobiDB-lite"/>
    </source>
</evidence>
<dbReference type="CDD" id="cd02799">
    <property type="entry name" value="tRNA_bind_EMAP-II_like"/>
    <property type="match status" value="1"/>
</dbReference>
<feature type="region of interest" description="Disordered" evidence="10">
    <location>
        <begin position="69"/>
        <end position="93"/>
    </location>
</feature>
<proteinExistence type="predicted"/>
<evidence type="ECO:0000256" key="2">
    <source>
        <dbReference type="ARBA" id="ARBA00022448"/>
    </source>
</evidence>
<dbReference type="Pfam" id="PF01588">
    <property type="entry name" value="tRNA_bind"/>
    <property type="match status" value="1"/>
</dbReference>
<dbReference type="SUPFAM" id="SSF81324">
    <property type="entry name" value="Voltage-gated potassium channels"/>
    <property type="match status" value="1"/>
</dbReference>
<name>A0ABP0N8V6_9DINO</name>
<organism evidence="13 14">
    <name type="scientific">Durusdinium trenchii</name>
    <dbReference type="NCBI Taxonomy" id="1381693"/>
    <lineage>
        <taxon>Eukaryota</taxon>
        <taxon>Sar</taxon>
        <taxon>Alveolata</taxon>
        <taxon>Dinophyceae</taxon>
        <taxon>Suessiales</taxon>
        <taxon>Symbiodiniaceae</taxon>
        <taxon>Durusdinium</taxon>
    </lineage>
</organism>
<feature type="region of interest" description="Disordered" evidence="10">
    <location>
        <begin position="1903"/>
        <end position="1945"/>
    </location>
</feature>
<dbReference type="Pfam" id="PF00520">
    <property type="entry name" value="Ion_trans"/>
    <property type="match status" value="1"/>
</dbReference>
<dbReference type="CDD" id="cd00038">
    <property type="entry name" value="CAP_ED"/>
    <property type="match status" value="1"/>
</dbReference>
<feature type="domain" description="TRNA-binding" evidence="12">
    <location>
        <begin position="1040"/>
        <end position="1146"/>
    </location>
</feature>
<keyword evidence="8 11" id="KW-0472">Membrane</keyword>
<dbReference type="Gene3D" id="2.40.50.140">
    <property type="entry name" value="Nucleic acid-binding proteins"/>
    <property type="match status" value="1"/>
</dbReference>
<feature type="compositionally biased region" description="Low complexity" evidence="10">
    <location>
        <begin position="69"/>
        <end position="81"/>
    </location>
</feature>
<evidence type="ECO:0000256" key="3">
    <source>
        <dbReference type="ARBA" id="ARBA00022555"/>
    </source>
</evidence>
<feature type="transmembrane region" description="Helical" evidence="11">
    <location>
        <begin position="2114"/>
        <end position="2133"/>
    </location>
</feature>
<dbReference type="SUPFAM" id="SSF52058">
    <property type="entry name" value="L domain-like"/>
    <property type="match status" value="1"/>
</dbReference>
<dbReference type="PANTHER" id="PTHR32134">
    <property type="entry name" value="FNIP REPEAT-CONTAINING PROTEIN"/>
    <property type="match status" value="1"/>
</dbReference>
<dbReference type="SUPFAM" id="SSF51206">
    <property type="entry name" value="cAMP-binding domain-like"/>
    <property type="match status" value="1"/>
</dbReference>
<dbReference type="InterPro" id="IPR032675">
    <property type="entry name" value="LRR_dom_sf"/>
</dbReference>
<feature type="compositionally biased region" description="Basic and acidic residues" evidence="10">
    <location>
        <begin position="857"/>
        <end position="876"/>
    </location>
</feature>
<evidence type="ECO:0000256" key="1">
    <source>
        <dbReference type="ARBA" id="ARBA00004141"/>
    </source>
</evidence>
<dbReference type="Gene3D" id="1.10.287.70">
    <property type="match status" value="1"/>
</dbReference>
<dbReference type="InterPro" id="IPR018490">
    <property type="entry name" value="cNMP-bd_dom_sf"/>
</dbReference>
<keyword evidence="3 9" id="KW-0820">tRNA-binding</keyword>
<dbReference type="InterPro" id="IPR051251">
    <property type="entry name" value="STK_FNIP-Repeat"/>
</dbReference>
<evidence type="ECO:0000256" key="5">
    <source>
        <dbReference type="ARBA" id="ARBA00022884"/>
    </source>
</evidence>
<protein>
    <submittedName>
        <fullName evidence="13">F-box and FNIP repeat-containing protein L60</fullName>
    </submittedName>
</protein>
<keyword evidence="4 11" id="KW-0812">Transmembrane</keyword>
<feature type="transmembrane region" description="Helical" evidence="11">
    <location>
        <begin position="2309"/>
        <end position="2327"/>
    </location>
</feature>
<keyword evidence="14" id="KW-1185">Reference proteome</keyword>
<feature type="transmembrane region" description="Helical" evidence="11">
    <location>
        <begin position="2145"/>
        <end position="2167"/>
    </location>
</feature>
<comment type="subcellular location">
    <subcellularLocation>
        <location evidence="1">Membrane</location>
        <topology evidence="1">Multi-pass membrane protein</topology>
    </subcellularLocation>
</comment>
<feature type="region of interest" description="Disordered" evidence="10">
    <location>
        <begin position="991"/>
        <end position="1034"/>
    </location>
</feature>
<dbReference type="Gene3D" id="3.80.10.10">
    <property type="entry name" value="Ribonuclease Inhibitor"/>
    <property type="match status" value="2"/>
</dbReference>
<accession>A0ABP0N8V6</accession>
<evidence type="ECO:0000256" key="4">
    <source>
        <dbReference type="ARBA" id="ARBA00022692"/>
    </source>
</evidence>
<evidence type="ECO:0000256" key="7">
    <source>
        <dbReference type="ARBA" id="ARBA00023065"/>
    </source>
</evidence>
<dbReference type="InterPro" id="IPR002547">
    <property type="entry name" value="tRNA-bd_dom"/>
</dbReference>
<keyword evidence="6 11" id="KW-1133">Transmembrane helix</keyword>
<feature type="compositionally biased region" description="Low complexity" evidence="10">
    <location>
        <begin position="1010"/>
        <end position="1033"/>
    </location>
</feature>
<reference evidence="13 14" key="1">
    <citation type="submission" date="2024-02" db="EMBL/GenBank/DDBJ databases">
        <authorList>
            <person name="Chen Y."/>
            <person name="Shah S."/>
            <person name="Dougan E. K."/>
            <person name="Thang M."/>
            <person name="Chan C."/>
        </authorList>
    </citation>
    <scope>NUCLEOTIDE SEQUENCE [LARGE SCALE GENOMIC DNA]</scope>
</reference>
<dbReference type="Proteomes" id="UP001642464">
    <property type="component" value="Unassembled WGS sequence"/>
</dbReference>
<evidence type="ECO:0000256" key="9">
    <source>
        <dbReference type="PROSITE-ProRule" id="PRU00209"/>
    </source>
</evidence>
<dbReference type="InterPro" id="IPR005821">
    <property type="entry name" value="Ion_trans_dom"/>
</dbReference>
<evidence type="ECO:0000256" key="11">
    <source>
        <dbReference type="SAM" id="Phobius"/>
    </source>
</evidence>
<evidence type="ECO:0000313" key="14">
    <source>
        <dbReference type="Proteomes" id="UP001642464"/>
    </source>
</evidence>
<evidence type="ECO:0000259" key="12">
    <source>
        <dbReference type="PROSITE" id="PS50886"/>
    </source>
</evidence>